<organism evidence="1 2">
    <name type="scientific">Pseudomonas borbori</name>
    <dbReference type="NCBI Taxonomy" id="289003"/>
    <lineage>
        <taxon>Bacteria</taxon>
        <taxon>Pseudomonadati</taxon>
        <taxon>Pseudomonadota</taxon>
        <taxon>Gammaproteobacteria</taxon>
        <taxon>Pseudomonadales</taxon>
        <taxon>Pseudomonadaceae</taxon>
        <taxon>Pseudomonas</taxon>
    </lineage>
</organism>
<dbReference type="InterPro" id="IPR029060">
    <property type="entry name" value="PIN-like_dom_sf"/>
</dbReference>
<evidence type="ECO:0008006" key="3">
    <source>
        <dbReference type="Google" id="ProtNLM"/>
    </source>
</evidence>
<name>A0A1I5SR17_9PSED</name>
<evidence type="ECO:0000313" key="1">
    <source>
        <dbReference type="EMBL" id="SFP72726.1"/>
    </source>
</evidence>
<dbReference type="AlphaFoldDB" id="A0A1I5SR17"/>
<evidence type="ECO:0000313" key="2">
    <source>
        <dbReference type="Proteomes" id="UP000198784"/>
    </source>
</evidence>
<dbReference type="InterPro" id="IPR016541">
    <property type="entry name" value="UCP008505"/>
</dbReference>
<proteinExistence type="predicted"/>
<protein>
    <recommendedName>
        <fullName evidence="3">PIN domain-containing protein</fullName>
    </recommendedName>
</protein>
<dbReference type="RefSeq" id="WP_244527303.1">
    <property type="nucleotide sequence ID" value="NZ_FOWX01000017.1"/>
</dbReference>
<accession>A0A1I5SR17</accession>
<sequence length="201" mass="22654">MQVFDASSMLYAWDNYPIAQFPGLWAWMTDRVAQGVIRMSEVAVEEVGHKAPECVTWLKGAGLQKMPVTEAILLEAFRIKGLLEIEEDKYGAGVDENDLYIIATAKLHVCELVTDEAFQPSVNKQKRNWKIPAVCSMENVQTPWIAALQLVIHSLLSGCWNGIGRGARTVSAGALERQKGALERYRQGAKRYQLRRVRCRF</sequence>
<dbReference type="Pfam" id="PF14367">
    <property type="entry name" value="DUF4411"/>
    <property type="match status" value="1"/>
</dbReference>
<dbReference type="EMBL" id="FOWX01000017">
    <property type="protein sequence ID" value="SFP72726.1"/>
    <property type="molecule type" value="Genomic_DNA"/>
</dbReference>
<keyword evidence="2" id="KW-1185">Reference proteome</keyword>
<dbReference type="SUPFAM" id="SSF88723">
    <property type="entry name" value="PIN domain-like"/>
    <property type="match status" value="1"/>
</dbReference>
<gene>
    <name evidence="1" type="ORF">SAMN05216190_1172</name>
</gene>
<dbReference type="Proteomes" id="UP000198784">
    <property type="component" value="Unassembled WGS sequence"/>
</dbReference>
<reference evidence="2" key="1">
    <citation type="submission" date="2016-10" db="EMBL/GenBank/DDBJ databases">
        <authorList>
            <person name="Varghese N."/>
            <person name="Submissions S."/>
        </authorList>
    </citation>
    <scope>NUCLEOTIDE SEQUENCE [LARGE SCALE GENOMIC DNA]</scope>
    <source>
        <strain evidence="2">DSM 17834</strain>
    </source>
</reference>